<organism evidence="2 3">
    <name type="scientific">Tanacetum coccineum</name>
    <dbReference type="NCBI Taxonomy" id="301880"/>
    <lineage>
        <taxon>Eukaryota</taxon>
        <taxon>Viridiplantae</taxon>
        <taxon>Streptophyta</taxon>
        <taxon>Embryophyta</taxon>
        <taxon>Tracheophyta</taxon>
        <taxon>Spermatophyta</taxon>
        <taxon>Magnoliopsida</taxon>
        <taxon>eudicotyledons</taxon>
        <taxon>Gunneridae</taxon>
        <taxon>Pentapetalae</taxon>
        <taxon>asterids</taxon>
        <taxon>campanulids</taxon>
        <taxon>Asterales</taxon>
        <taxon>Asteraceae</taxon>
        <taxon>Asteroideae</taxon>
        <taxon>Anthemideae</taxon>
        <taxon>Anthemidinae</taxon>
        <taxon>Tanacetum</taxon>
    </lineage>
</organism>
<comment type="caution">
    <text evidence="2">The sequence shown here is derived from an EMBL/GenBank/DDBJ whole genome shotgun (WGS) entry which is preliminary data.</text>
</comment>
<keyword evidence="3" id="KW-1185">Reference proteome</keyword>
<reference evidence="2" key="1">
    <citation type="journal article" date="2022" name="Int. J. Mol. Sci.">
        <title>Draft Genome of Tanacetum Coccineum: Genomic Comparison of Closely Related Tanacetum-Family Plants.</title>
        <authorList>
            <person name="Yamashiro T."/>
            <person name="Shiraishi A."/>
            <person name="Nakayama K."/>
            <person name="Satake H."/>
        </authorList>
    </citation>
    <scope>NUCLEOTIDE SEQUENCE</scope>
</reference>
<gene>
    <name evidence="2" type="ORF">Tco_0774968</name>
</gene>
<dbReference type="EMBL" id="BQNB010011574">
    <property type="protein sequence ID" value="GJS92332.1"/>
    <property type="molecule type" value="Genomic_DNA"/>
</dbReference>
<evidence type="ECO:0000313" key="2">
    <source>
        <dbReference type="EMBL" id="GJS92332.1"/>
    </source>
</evidence>
<protein>
    <submittedName>
        <fullName evidence="2">Uncharacterized protein</fullName>
    </submittedName>
</protein>
<feature type="compositionally biased region" description="Polar residues" evidence="1">
    <location>
        <begin position="218"/>
        <end position="232"/>
    </location>
</feature>
<proteinExistence type="predicted"/>
<feature type="region of interest" description="Disordered" evidence="1">
    <location>
        <begin position="218"/>
        <end position="238"/>
    </location>
</feature>
<evidence type="ECO:0000256" key="1">
    <source>
        <dbReference type="SAM" id="MobiDB-lite"/>
    </source>
</evidence>
<sequence>MLGKSPNKFYDPFLKAGLGYKNPERLKQAIAAQPKMYDGERLQCTKLTIDSPDYEKISQDVQKELSEEVAEMLNIFESMEKKVNELVEHVNQKTYSYGDVHSQNQDLLMTIFELKEKLKTIDKGNNVNTKFDKSATSEKLLCVTLLDKNIADMAKKLLQTEDQTDRLKLVTSHSTSKNEHTKQQSSNVIARGMYKISKIELHTPVSTTNTLLLNDTGVESSNSVRRPQSNGIKSKIES</sequence>
<dbReference type="Proteomes" id="UP001151760">
    <property type="component" value="Unassembled WGS sequence"/>
</dbReference>
<reference evidence="2" key="2">
    <citation type="submission" date="2022-01" db="EMBL/GenBank/DDBJ databases">
        <authorList>
            <person name="Yamashiro T."/>
            <person name="Shiraishi A."/>
            <person name="Satake H."/>
            <person name="Nakayama K."/>
        </authorList>
    </citation>
    <scope>NUCLEOTIDE SEQUENCE</scope>
</reference>
<evidence type="ECO:0000313" key="3">
    <source>
        <dbReference type="Proteomes" id="UP001151760"/>
    </source>
</evidence>
<accession>A0ABQ4ZT81</accession>
<name>A0ABQ4ZT81_9ASTR</name>